<feature type="domain" description="Alginate export" evidence="2">
    <location>
        <begin position="71"/>
        <end position="425"/>
    </location>
</feature>
<proteinExistence type="predicted"/>
<feature type="signal peptide" evidence="1">
    <location>
        <begin position="1"/>
        <end position="36"/>
    </location>
</feature>
<evidence type="ECO:0000259" key="2">
    <source>
        <dbReference type="Pfam" id="PF13372"/>
    </source>
</evidence>
<reference evidence="3 4" key="1">
    <citation type="submission" date="2020-11" db="EMBL/GenBank/DDBJ databases">
        <title>The genome sequence of Novosphingobium sp. 1Y9A.</title>
        <authorList>
            <person name="Liu Y."/>
        </authorList>
    </citation>
    <scope>NUCLEOTIDE SEQUENCE [LARGE SCALE GENOMIC DNA]</scope>
    <source>
        <strain evidence="3 4">1Y9A</strain>
    </source>
</reference>
<dbReference type="EMBL" id="JADQDC010000004">
    <property type="protein sequence ID" value="MBF9150800.1"/>
    <property type="molecule type" value="Genomic_DNA"/>
</dbReference>
<keyword evidence="1" id="KW-0732">Signal</keyword>
<dbReference type="InterPro" id="IPR025388">
    <property type="entry name" value="Alginate_export_dom"/>
</dbReference>
<accession>A0ABS0HFL0</accession>
<evidence type="ECO:0000313" key="4">
    <source>
        <dbReference type="Proteomes" id="UP000600799"/>
    </source>
</evidence>
<feature type="chain" id="PRO_5045086868" evidence="1">
    <location>
        <begin position="37"/>
        <end position="456"/>
    </location>
</feature>
<dbReference type="Pfam" id="PF13372">
    <property type="entry name" value="Alginate_exp"/>
    <property type="match status" value="1"/>
</dbReference>
<evidence type="ECO:0000256" key="1">
    <source>
        <dbReference type="SAM" id="SignalP"/>
    </source>
</evidence>
<sequence length="456" mass="49490">MARRSATRRRARQRNPVVKRIAFAIVACCIAPPAQAEESPWTLSASARLRVESIGGQFRPLPAPATDTMVSLRTELAASYDAGPVRFNAEVWDARAWGQDLRSSANSGEVNALELVQANVAVKLAGKSALTLGRYTLDLGNRRMVARQRFRNTTNAFTGALLALDGGKGRKLDLMFALPHQRLPDDAASIRDDKVQWDRESFDVMFFGGHGTLPNVLGGTLQPYAFGLVERDSAKLATANRRIGTVGARHFVKAKAGAWDHDIEGAVQFGKARRTAGAADVTDLDVFAWFVHADAGYTFAGGWSPRVVAMFDAASGDKGKAGKFTRFDALYSARRFEFGPNGLYGPFRRSNIVSPSLRLEVTPSKRTDGFMAWRTAWAENRRDQFAATGVRDASGASGNLGGHQIEGRVRHWIVPGLLQVDGGAAVLLKRRLLTNAPNAPATGNTTYGYVDLTLTL</sequence>
<dbReference type="Gene3D" id="2.40.160.100">
    <property type="match status" value="1"/>
</dbReference>
<keyword evidence="4" id="KW-1185">Reference proteome</keyword>
<evidence type="ECO:0000313" key="3">
    <source>
        <dbReference type="EMBL" id="MBF9150800.1"/>
    </source>
</evidence>
<name>A0ABS0HFL0_9SPHN</name>
<gene>
    <name evidence="3" type="ORF">I2488_07280</name>
</gene>
<protein>
    <submittedName>
        <fullName evidence="3">Alginate export family protein</fullName>
    </submittedName>
</protein>
<comment type="caution">
    <text evidence="3">The sequence shown here is derived from an EMBL/GenBank/DDBJ whole genome shotgun (WGS) entry which is preliminary data.</text>
</comment>
<dbReference type="InterPro" id="IPR053728">
    <property type="entry name" value="Alginate_Permeability_Chnl"/>
</dbReference>
<dbReference type="Proteomes" id="UP000600799">
    <property type="component" value="Unassembled WGS sequence"/>
</dbReference>
<organism evidence="3 4">
    <name type="scientific">Novosphingobium jiangmenense</name>
    <dbReference type="NCBI Taxonomy" id="2791981"/>
    <lineage>
        <taxon>Bacteria</taxon>
        <taxon>Pseudomonadati</taxon>
        <taxon>Pseudomonadota</taxon>
        <taxon>Alphaproteobacteria</taxon>
        <taxon>Sphingomonadales</taxon>
        <taxon>Sphingomonadaceae</taxon>
        <taxon>Novosphingobium</taxon>
    </lineage>
</organism>